<comment type="caution">
    <text evidence="1">The sequence shown here is derived from an EMBL/GenBank/DDBJ whole genome shotgun (WGS) entry which is preliminary data.</text>
</comment>
<dbReference type="RefSeq" id="WP_048378512.1">
    <property type="nucleotide sequence ID" value="NZ_CAXAOF010000003.1"/>
</dbReference>
<evidence type="ECO:0000313" key="1">
    <source>
        <dbReference type="EMBL" id="KMM85790.1"/>
    </source>
</evidence>
<sequence>MIRLTSAVMTAGLVVLLQGCTTPHCRGDSCARPQSSAEALVIWWPPHMRIETDTHDSPPDHQVLSLQR</sequence>
<dbReference type="AlphaFoldDB" id="A0A0J6GVS9"/>
<organism evidence="1 3">
    <name type="scientific">Pseudomonas taetrolens</name>
    <dbReference type="NCBI Taxonomy" id="47884"/>
    <lineage>
        <taxon>Bacteria</taxon>
        <taxon>Pseudomonadati</taxon>
        <taxon>Pseudomonadota</taxon>
        <taxon>Gammaproteobacteria</taxon>
        <taxon>Pseudomonadales</taxon>
        <taxon>Pseudomonadaceae</taxon>
        <taxon>Pseudomonas</taxon>
    </lineage>
</organism>
<dbReference type="EMBL" id="FNRS01000001">
    <property type="protein sequence ID" value="SED12240.1"/>
    <property type="molecule type" value="Genomic_DNA"/>
</dbReference>
<dbReference type="STRING" id="47884.SAMN04490203_3864"/>
<accession>A0A0J6GVS9</accession>
<keyword evidence="4" id="KW-1185">Reference proteome</keyword>
<dbReference type="NCBIfam" id="NF041532">
    <property type="entry name" value="HprT"/>
    <property type="match status" value="1"/>
</dbReference>
<proteinExistence type="predicted"/>
<dbReference type="PROSITE" id="PS51257">
    <property type="entry name" value="PROKAR_LIPOPROTEIN"/>
    <property type="match status" value="1"/>
</dbReference>
<gene>
    <name evidence="2" type="ORF">SAMN04490203_3864</name>
    <name evidence="1" type="ORF">TU78_03980</name>
</gene>
<reference evidence="1 3" key="1">
    <citation type="submission" date="2015-02" db="EMBL/GenBank/DDBJ databases">
        <title>Pseudomonas helleri sp. nov. and Pseudomonas weihenstephanensis sp. nov., isolated from raw cows milk.</title>
        <authorList>
            <person name="von Neubeck M."/>
            <person name="Huptas C."/>
            <person name="Wenning M."/>
            <person name="Scherer S."/>
        </authorList>
    </citation>
    <scope>NUCLEOTIDE SEQUENCE [LARGE SCALE GENOMIC DNA]</scope>
    <source>
        <strain evidence="1 3">DSM 21104</strain>
    </source>
</reference>
<protein>
    <submittedName>
        <fullName evidence="1">Type III secretion protein</fullName>
    </submittedName>
</protein>
<dbReference type="OrthoDB" id="6548477at2"/>
<name>A0A0J6GVS9_PSETA</name>
<evidence type="ECO:0000313" key="4">
    <source>
        <dbReference type="Proteomes" id="UP000183155"/>
    </source>
</evidence>
<dbReference type="Proteomes" id="UP000183155">
    <property type="component" value="Unassembled WGS sequence"/>
</dbReference>
<evidence type="ECO:0000313" key="2">
    <source>
        <dbReference type="EMBL" id="SED12240.1"/>
    </source>
</evidence>
<reference evidence="2 4" key="2">
    <citation type="submission" date="2016-10" db="EMBL/GenBank/DDBJ databases">
        <authorList>
            <person name="Varghese N."/>
            <person name="Submissions S."/>
        </authorList>
    </citation>
    <scope>NUCLEOTIDE SEQUENCE [LARGE SCALE GENOMIC DNA]</scope>
    <source>
        <strain evidence="2 4">BS3652</strain>
    </source>
</reference>
<dbReference type="InterPro" id="IPR048207">
    <property type="entry name" value="HprT-like"/>
</dbReference>
<dbReference type="Proteomes" id="UP000036395">
    <property type="component" value="Unassembled WGS sequence"/>
</dbReference>
<dbReference type="EMBL" id="JYLA01000002">
    <property type="protein sequence ID" value="KMM85790.1"/>
    <property type="molecule type" value="Genomic_DNA"/>
</dbReference>
<dbReference type="PATRIC" id="fig|47884.3.peg.1193"/>
<evidence type="ECO:0000313" key="3">
    <source>
        <dbReference type="Proteomes" id="UP000036395"/>
    </source>
</evidence>